<proteinExistence type="predicted"/>
<evidence type="ECO:0000313" key="1">
    <source>
        <dbReference type="EMBL" id="MBP2328060.1"/>
    </source>
</evidence>
<sequence>MGDLGRVTELGLAFHLTDHLDGGRRLGQRVQSGQQVLVAFLFDRGREQLLVHRLKRVHKQVGPAQRQAHSAVGVHPAGRTDRPQVYVDRQIPGLFDQVREVEQGMCLSGPPASIEDLVVCGVQHRRERPGRDVGRRERVAISALGPPRDPHQCLVEMPLPSGCASAAHLPVA</sequence>
<dbReference type="EMBL" id="JAGINW010000001">
    <property type="protein sequence ID" value="MBP2328060.1"/>
    <property type="molecule type" value="Genomic_DNA"/>
</dbReference>
<reference evidence="1 2" key="1">
    <citation type="submission" date="2021-03" db="EMBL/GenBank/DDBJ databases">
        <title>Sequencing the genomes of 1000 actinobacteria strains.</title>
        <authorList>
            <person name="Klenk H.-P."/>
        </authorList>
    </citation>
    <scope>NUCLEOTIDE SEQUENCE [LARGE SCALE GENOMIC DNA]</scope>
    <source>
        <strain evidence="1 2">DSM 46670</strain>
    </source>
</reference>
<comment type="caution">
    <text evidence="1">The sequence shown here is derived from an EMBL/GenBank/DDBJ whole genome shotgun (WGS) entry which is preliminary data.</text>
</comment>
<organism evidence="1 2">
    <name type="scientific">Kibdelosporangium banguiense</name>
    <dbReference type="NCBI Taxonomy" id="1365924"/>
    <lineage>
        <taxon>Bacteria</taxon>
        <taxon>Bacillati</taxon>
        <taxon>Actinomycetota</taxon>
        <taxon>Actinomycetes</taxon>
        <taxon>Pseudonocardiales</taxon>
        <taxon>Pseudonocardiaceae</taxon>
        <taxon>Kibdelosporangium</taxon>
    </lineage>
</organism>
<gene>
    <name evidence="1" type="ORF">JOF56_008445</name>
</gene>
<keyword evidence="2" id="KW-1185">Reference proteome</keyword>
<protein>
    <submittedName>
        <fullName evidence="1">Uncharacterized protein</fullName>
    </submittedName>
</protein>
<dbReference type="Proteomes" id="UP001519332">
    <property type="component" value="Unassembled WGS sequence"/>
</dbReference>
<dbReference type="RefSeq" id="WP_245378597.1">
    <property type="nucleotide sequence ID" value="NZ_JAGINW010000001.1"/>
</dbReference>
<name>A0ABS4TUJ2_9PSEU</name>
<evidence type="ECO:0000313" key="2">
    <source>
        <dbReference type="Proteomes" id="UP001519332"/>
    </source>
</evidence>
<accession>A0ABS4TUJ2</accession>